<feature type="compositionally biased region" description="Low complexity" evidence="1">
    <location>
        <begin position="38"/>
        <end position="50"/>
    </location>
</feature>
<evidence type="ECO:0000313" key="3">
    <source>
        <dbReference type="Proteomes" id="UP000214646"/>
    </source>
</evidence>
<proteinExistence type="predicted"/>
<feature type="region of interest" description="Disordered" evidence="1">
    <location>
        <begin position="23"/>
        <end position="50"/>
    </location>
</feature>
<reference evidence="3" key="1">
    <citation type="submission" date="2017-06" db="EMBL/GenBank/DDBJ databases">
        <title>Genome analysis of Fimbriiglobus ruber SP5, the first member of the order Planctomycetales with confirmed chitinolytic capability.</title>
        <authorList>
            <person name="Ravin N.V."/>
            <person name="Rakitin A.L."/>
            <person name="Ivanova A.A."/>
            <person name="Beletsky A.V."/>
            <person name="Kulichevskaya I.S."/>
            <person name="Mardanov A.V."/>
            <person name="Dedysh S.N."/>
        </authorList>
    </citation>
    <scope>NUCLEOTIDE SEQUENCE [LARGE SCALE GENOMIC DNA]</scope>
    <source>
        <strain evidence="3">SP5</strain>
    </source>
</reference>
<dbReference type="EMBL" id="NIDE01000017">
    <property type="protein sequence ID" value="OWK35978.1"/>
    <property type="molecule type" value="Genomic_DNA"/>
</dbReference>
<sequence length="50" mass="5127">MSPFSFTLTSKNASIGVRAVGAAGTAGRTTGLSDQCGPSSRPPRAYSRPR</sequence>
<keyword evidence="3" id="KW-1185">Reference proteome</keyword>
<accession>A0A225DBS4</accession>
<dbReference type="Proteomes" id="UP000214646">
    <property type="component" value="Unassembled WGS sequence"/>
</dbReference>
<protein>
    <submittedName>
        <fullName evidence="2">Uncharacterized protein</fullName>
    </submittedName>
</protein>
<organism evidence="2 3">
    <name type="scientific">Fimbriiglobus ruber</name>
    <dbReference type="NCBI Taxonomy" id="1908690"/>
    <lineage>
        <taxon>Bacteria</taxon>
        <taxon>Pseudomonadati</taxon>
        <taxon>Planctomycetota</taxon>
        <taxon>Planctomycetia</taxon>
        <taxon>Gemmatales</taxon>
        <taxon>Gemmataceae</taxon>
        <taxon>Fimbriiglobus</taxon>
    </lineage>
</organism>
<gene>
    <name evidence="2" type="ORF">FRUB_08541</name>
</gene>
<evidence type="ECO:0000256" key="1">
    <source>
        <dbReference type="SAM" id="MobiDB-lite"/>
    </source>
</evidence>
<dbReference type="AlphaFoldDB" id="A0A225DBS4"/>
<comment type="caution">
    <text evidence="2">The sequence shown here is derived from an EMBL/GenBank/DDBJ whole genome shotgun (WGS) entry which is preliminary data.</text>
</comment>
<name>A0A225DBS4_9BACT</name>
<evidence type="ECO:0000313" key="2">
    <source>
        <dbReference type="EMBL" id="OWK35978.1"/>
    </source>
</evidence>